<dbReference type="RefSeq" id="XP_013252403.1">
    <property type="nucleotide sequence ID" value="XM_013396949.1"/>
</dbReference>
<dbReference type="VEuPathDB" id="ToxoDB:EAH_00022640"/>
<sequence length="245" mass="28318">MIPAVLYDCKFNVQLYATSESAQATAFWSDGQHDDDWYKQHPFYRLPVPSFFLPVEEFDWKVLVFSATRRGICSTLSKIREIMMQQSVGTTDLLELKHLCFELMKIAVSMGRGQRKIMRTCHAQDSLIRRFLIADALWSICSVGKPLTVDAGESALKDSCTILEVVVFLEEYGALVWNGAALALHWACNSRMRQGLDWKQREVNPSVLCRIFTLFEPETIREQQNQQQQARLQARLLLLQRFLHR</sequence>
<proteinExistence type="predicted"/>
<reference evidence="1" key="1">
    <citation type="submission" date="2013-10" db="EMBL/GenBank/DDBJ databases">
        <title>Genomic analysis of the causative agents of coccidiosis in chickens.</title>
        <authorList>
            <person name="Reid A.J."/>
            <person name="Blake D."/>
            <person name="Billington K."/>
            <person name="Browne H."/>
            <person name="Dunn M."/>
            <person name="Hung S."/>
            <person name="Kawahara F."/>
            <person name="Miranda-Saavedra D."/>
            <person name="Mourier T."/>
            <person name="Nagra H."/>
            <person name="Otto T.D."/>
            <person name="Rawlings N."/>
            <person name="Sanchez A."/>
            <person name="Sanders M."/>
            <person name="Subramaniam C."/>
            <person name="Tay Y."/>
            <person name="Dear P."/>
            <person name="Doerig C."/>
            <person name="Gruber A."/>
            <person name="Parkinson J."/>
            <person name="Shirley M."/>
            <person name="Wan K.L."/>
            <person name="Berriman M."/>
            <person name="Tomley F."/>
            <person name="Pain A."/>
        </authorList>
    </citation>
    <scope>NUCLEOTIDE SEQUENCE</scope>
    <source>
        <strain evidence="1">Houghton</strain>
    </source>
</reference>
<evidence type="ECO:0000313" key="2">
    <source>
        <dbReference type="Proteomes" id="UP000018050"/>
    </source>
</evidence>
<dbReference type="AlphaFoldDB" id="U6GAB1"/>
<name>U6GAB1_EIMAC</name>
<evidence type="ECO:0000313" key="1">
    <source>
        <dbReference type="EMBL" id="CDI77211.1"/>
    </source>
</evidence>
<keyword evidence="2" id="KW-1185">Reference proteome</keyword>
<dbReference type="Proteomes" id="UP000018050">
    <property type="component" value="Unassembled WGS sequence"/>
</dbReference>
<dbReference type="OrthoDB" id="348464at2759"/>
<dbReference type="GeneID" id="25270334"/>
<reference evidence="1" key="2">
    <citation type="submission" date="2013-10" db="EMBL/GenBank/DDBJ databases">
        <authorList>
            <person name="Aslett M."/>
        </authorList>
    </citation>
    <scope>NUCLEOTIDE SEQUENCE</scope>
    <source>
        <strain evidence="1">Houghton</strain>
    </source>
</reference>
<protein>
    <submittedName>
        <fullName evidence="1">Uncharacterized protein</fullName>
    </submittedName>
</protein>
<organism evidence="1 2">
    <name type="scientific">Eimeria acervulina</name>
    <name type="common">Coccidian parasite</name>
    <dbReference type="NCBI Taxonomy" id="5801"/>
    <lineage>
        <taxon>Eukaryota</taxon>
        <taxon>Sar</taxon>
        <taxon>Alveolata</taxon>
        <taxon>Apicomplexa</taxon>
        <taxon>Conoidasida</taxon>
        <taxon>Coccidia</taxon>
        <taxon>Eucoccidiorida</taxon>
        <taxon>Eimeriorina</taxon>
        <taxon>Eimeriidae</taxon>
        <taxon>Eimeria</taxon>
    </lineage>
</organism>
<gene>
    <name evidence="1" type="ORF">EAH_00022640</name>
</gene>
<accession>U6GAB1</accession>
<dbReference type="EMBL" id="HG670584">
    <property type="protein sequence ID" value="CDI77211.1"/>
    <property type="molecule type" value="Genomic_DNA"/>
</dbReference>